<sequence>MRVNGLRPAYAIGSTSKQGRGAQPKEVGVAVLVVPLKIANLKTGKPGPPARGVTVFLQNCLQKPKRNQDL</sequence>
<keyword evidence="2" id="KW-1185">Reference proteome</keyword>
<gene>
    <name evidence="1" type="ORF">SAMN06296052_101239</name>
</gene>
<accession>A0A239B9U9</accession>
<dbReference type="Proteomes" id="UP000198432">
    <property type="component" value="Unassembled WGS sequence"/>
</dbReference>
<evidence type="ECO:0000313" key="2">
    <source>
        <dbReference type="Proteomes" id="UP000198432"/>
    </source>
</evidence>
<reference evidence="2" key="1">
    <citation type="submission" date="2017-06" db="EMBL/GenBank/DDBJ databases">
        <authorList>
            <person name="Varghese N."/>
            <person name="Submissions S."/>
        </authorList>
    </citation>
    <scope>NUCLEOTIDE SEQUENCE [LARGE SCALE GENOMIC DNA]</scope>
    <source>
        <strain evidence="2">NKM1</strain>
    </source>
</reference>
<dbReference type="EMBL" id="FZOQ01000001">
    <property type="protein sequence ID" value="SNS04392.1"/>
    <property type="molecule type" value="Genomic_DNA"/>
</dbReference>
<organism evidence="1 2">
    <name type="scientific">Pontibacter ummariensis</name>
    <dbReference type="NCBI Taxonomy" id="1610492"/>
    <lineage>
        <taxon>Bacteria</taxon>
        <taxon>Pseudomonadati</taxon>
        <taxon>Bacteroidota</taxon>
        <taxon>Cytophagia</taxon>
        <taxon>Cytophagales</taxon>
        <taxon>Hymenobacteraceae</taxon>
        <taxon>Pontibacter</taxon>
    </lineage>
</organism>
<protein>
    <submittedName>
        <fullName evidence="1">Uncharacterized protein</fullName>
    </submittedName>
</protein>
<name>A0A239B9U9_9BACT</name>
<proteinExistence type="predicted"/>
<dbReference type="AlphaFoldDB" id="A0A239B9U9"/>
<evidence type="ECO:0000313" key="1">
    <source>
        <dbReference type="EMBL" id="SNS04392.1"/>
    </source>
</evidence>